<proteinExistence type="predicted"/>
<name>A0ABN7VYQ2_GIGMA</name>
<evidence type="ECO:0000256" key="1">
    <source>
        <dbReference type="SAM" id="MobiDB-lite"/>
    </source>
</evidence>
<dbReference type="EMBL" id="CAJVQB010025484">
    <property type="protein sequence ID" value="CAG8806440.1"/>
    <property type="molecule type" value="Genomic_DNA"/>
</dbReference>
<gene>
    <name evidence="2" type="ORF">GMARGA_LOCUS24297</name>
</gene>
<accession>A0ABN7VYQ2</accession>
<comment type="caution">
    <text evidence="2">The sequence shown here is derived from an EMBL/GenBank/DDBJ whole genome shotgun (WGS) entry which is preliminary data.</text>
</comment>
<feature type="compositionally biased region" description="Basic and acidic residues" evidence="1">
    <location>
        <begin position="18"/>
        <end position="31"/>
    </location>
</feature>
<reference evidence="2 3" key="1">
    <citation type="submission" date="2021-06" db="EMBL/GenBank/DDBJ databases">
        <authorList>
            <person name="Kallberg Y."/>
            <person name="Tangrot J."/>
            <person name="Rosling A."/>
        </authorList>
    </citation>
    <scope>NUCLEOTIDE SEQUENCE [LARGE SCALE GENOMIC DNA]</scope>
    <source>
        <strain evidence="2 3">120-4 pot B 10/14</strain>
    </source>
</reference>
<evidence type="ECO:0000313" key="3">
    <source>
        <dbReference type="Proteomes" id="UP000789901"/>
    </source>
</evidence>
<evidence type="ECO:0000313" key="2">
    <source>
        <dbReference type="EMBL" id="CAG8806440.1"/>
    </source>
</evidence>
<protein>
    <submittedName>
        <fullName evidence="2">16165_t:CDS:1</fullName>
    </submittedName>
</protein>
<keyword evidence="3" id="KW-1185">Reference proteome</keyword>
<dbReference type="Proteomes" id="UP000789901">
    <property type="component" value="Unassembled WGS sequence"/>
</dbReference>
<feature type="region of interest" description="Disordered" evidence="1">
    <location>
        <begin position="18"/>
        <end position="41"/>
    </location>
</feature>
<sequence>MLATEDNKDPVTIIVRQLKDNSNEDSQYKNEHRNKRNKQKEIETNDVTQFNTSLELEPKENAQVNETDEMTVETQDHIIQQQNVESEVVQSECLTNKQARCKGADTTQTNKNKEINHKTDMDIDNATEKKLDNKKEKISRIRQPVMQRAYSEVIIGNRQRSLYKGV</sequence>
<organism evidence="2 3">
    <name type="scientific">Gigaspora margarita</name>
    <dbReference type="NCBI Taxonomy" id="4874"/>
    <lineage>
        <taxon>Eukaryota</taxon>
        <taxon>Fungi</taxon>
        <taxon>Fungi incertae sedis</taxon>
        <taxon>Mucoromycota</taxon>
        <taxon>Glomeromycotina</taxon>
        <taxon>Glomeromycetes</taxon>
        <taxon>Diversisporales</taxon>
        <taxon>Gigasporaceae</taxon>
        <taxon>Gigaspora</taxon>
    </lineage>
</organism>